<dbReference type="EMBL" id="JAIBOA010000009">
    <property type="protein sequence ID" value="MBW8483945.1"/>
    <property type="molecule type" value="Genomic_DNA"/>
</dbReference>
<protein>
    <submittedName>
        <fullName evidence="2">Helix-turn-helix domain-containing protein</fullName>
    </submittedName>
</protein>
<feature type="domain" description="HTH cro/C1-type" evidence="1">
    <location>
        <begin position="18"/>
        <end position="72"/>
    </location>
</feature>
<organism evidence="2 3">
    <name type="scientific">Actinomadura parmotrematis</name>
    <dbReference type="NCBI Taxonomy" id="2864039"/>
    <lineage>
        <taxon>Bacteria</taxon>
        <taxon>Bacillati</taxon>
        <taxon>Actinomycetota</taxon>
        <taxon>Actinomycetes</taxon>
        <taxon>Streptosporangiales</taxon>
        <taxon>Thermomonosporaceae</taxon>
        <taxon>Actinomadura</taxon>
    </lineage>
</organism>
<sequence length="283" mass="32286">MVQPHNPTVRGRRLARELRDLRERAALSHEEAARRLGWSRQKIMRIEKAITKANPHDLNAILELYGVTSPKREALVQLSRDAWKRGWWTAYRDIYAGTYLSLEDEAARFREWQPQAVPGLLQTPDYAREVIKSFTTDEAHIERRLAARVTRRSLLSRDPAPRFHAVLDEAILFRLVGGREVMRTQVESLLADGRRPNVALQILPFAVGRHPGLDGGFTILSFEEGVDPDIAYLETTAGDLYIEAEDDVDRCRVRFKDLSALALSPDETRRRLERGLREVAGNG</sequence>
<dbReference type="Pfam" id="PF19054">
    <property type="entry name" value="DUF5753"/>
    <property type="match status" value="1"/>
</dbReference>
<keyword evidence="3" id="KW-1185">Reference proteome</keyword>
<gene>
    <name evidence="2" type="ORF">K1Y72_16280</name>
</gene>
<dbReference type="InterPro" id="IPR010982">
    <property type="entry name" value="Lambda_DNA-bd_dom_sf"/>
</dbReference>
<reference evidence="2 3" key="1">
    <citation type="submission" date="2021-07" db="EMBL/GenBank/DDBJ databases">
        <title>Actinomadura sp. PM05-2 isolated from lichen.</title>
        <authorList>
            <person name="Somphong A."/>
            <person name="Phongsopitanun W."/>
            <person name="Tanasupawat S."/>
            <person name="Peongsungnone V."/>
        </authorList>
    </citation>
    <scope>NUCLEOTIDE SEQUENCE [LARGE SCALE GENOMIC DNA]</scope>
    <source>
        <strain evidence="2 3">PM05-2</strain>
    </source>
</reference>
<dbReference type="SMART" id="SM00530">
    <property type="entry name" value="HTH_XRE"/>
    <property type="match status" value="1"/>
</dbReference>
<dbReference type="InterPro" id="IPR043917">
    <property type="entry name" value="DUF5753"/>
</dbReference>
<dbReference type="InterPro" id="IPR001387">
    <property type="entry name" value="Cro/C1-type_HTH"/>
</dbReference>
<comment type="caution">
    <text evidence="2">The sequence shown here is derived from an EMBL/GenBank/DDBJ whole genome shotgun (WGS) entry which is preliminary data.</text>
</comment>
<dbReference type="CDD" id="cd00093">
    <property type="entry name" value="HTH_XRE"/>
    <property type="match status" value="1"/>
</dbReference>
<dbReference type="PROSITE" id="PS50943">
    <property type="entry name" value="HTH_CROC1"/>
    <property type="match status" value="1"/>
</dbReference>
<evidence type="ECO:0000313" key="2">
    <source>
        <dbReference type="EMBL" id="MBW8483945.1"/>
    </source>
</evidence>
<proteinExistence type="predicted"/>
<dbReference type="Proteomes" id="UP000774570">
    <property type="component" value="Unassembled WGS sequence"/>
</dbReference>
<dbReference type="SUPFAM" id="SSF47413">
    <property type="entry name" value="lambda repressor-like DNA-binding domains"/>
    <property type="match status" value="1"/>
</dbReference>
<evidence type="ECO:0000313" key="3">
    <source>
        <dbReference type="Proteomes" id="UP000774570"/>
    </source>
</evidence>
<accession>A0ABS7FVF4</accession>
<dbReference type="Pfam" id="PF13560">
    <property type="entry name" value="HTH_31"/>
    <property type="match status" value="1"/>
</dbReference>
<name>A0ABS7FVF4_9ACTN</name>
<dbReference type="RefSeq" id="WP_220167172.1">
    <property type="nucleotide sequence ID" value="NZ_JAIBOA010000009.1"/>
</dbReference>
<evidence type="ECO:0000259" key="1">
    <source>
        <dbReference type="PROSITE" id="PS50943"/>
    </source>
</evidence>
<dbReference type="Gene3D" id="1.10.260.40">
    <property type="entry name" value="lambda repressor-like DNA-binding domains"/>
    <property type="match status" value="1"/>
</dbReference>